<gene>
    <name evidence="2" type="ORF">METZ01_LOCUS87111</name>
</gene>
<protein>
    <recommendedName>
        <fullName evidence="1">Beta-lactamase-related domain-containing protein</fullName>
    </recommendedName>
</protein>
<dbReference type="InterPro" id="IPR001466">
    <property type="entry name" value="Beta-lactam-related"/>
</dbReference>
<accession>A0A381V3N5</accession>
<evidence type="ECO:0000259" key="1">
    <source>
        <dbReference type="Pfam" id="PF00144"/>
    </source>
</evidence>
<evidence type="ECO:0000313" key="2">
    <source>
        <dbReference type="EMBL" id="SVA34257.1"/>
    </source>
</evidence>
<organism evidence="2">
    <name type="scientific">marine metagenome</name>
    <dbReference type="NCBI Taxonomy" id="408172"/>
    <lineage>
        <taxon>unclassified sequences</taxon>
        <taxon>metagenomes</taxon>
        <taxon>ecological metagenomes</taxon>
    </lineage>
</organism>
<feature type="domain" description="Beta-lactamase-related" evidence="1">
    <location>
        <begin position="50"/>
        <end position="370"/>
    </location>
</feature>
<dbReference type="PANTHER" id="PTHR46825:SF9">
    <property type="entry name" value="BETA-LACTAMASE-RELATED DOMAIN-CONTAINING PROTEIN"/>
    <property type="match status" value="1"/>
</dbReference>
<dbReference type="InterPro" id="IPR012338">
    <property type="entry name" value="Beta-lactam/transpept-like"/>
</dbReference>
<dbReference type="Pfam" id="PF00144">
    <property type="entry name" value="Beta-lactamase"/>
    <property type="match status" value="1"/>
</dbReference>
<dbReference type="AlphaFoldDB" id="A0A381V3N5"/>
<dbReference type="SUPFAM" id="SSF56601">
    <property type="entry name" value="beta-lactamase/transpeptidase-like"/>
    <property type="match status" value="1"/>
</dbReference>
<name>A0A381V3N5_9ZZZZ</name>
<dbReference type="InterPro" id="IPR050491">
    <property type="entry name" value="AmpC-like"/>
</dbReference>
<proteinExistence type="predicted"/>
<dbReference type="PANTHER" id="PTHR46825">
    <property type="entry name" value="D-ALANYL-D-ALANINE-CARBOXYPEPTIDASE/ENDOPEPTIDASE AMPH"/>
    <property type="match status" value="1"/>
</dbReference>
<dbReference type="Gene3D" id="3.40.710.10">
    <property type="entry name" value="DD-peptidase/beta-lactamase superfamily"/>
    <property type="match status" value="1"/>
</dbReference>
<reference evidence="2" key="1">
    <citation type="submission" date="2018-05" db="EMBL/GenBank/DDBJ databases">
        <authorList>
            <person name="Lanie J.A."/>
            <person name="Ng W.-L."/>
            <person name="Kazmierczak K.M."/>
            <person name="Andrzejewski T.M."/>
            <person name="Davidsen T.M."/>
            <person name="Wayne K.J."/>
            <person name="Tettelin H."/>
            <person name="Glass J.I."/>
            <person name="Rusch D."/>
            <person name="Podicherti R."/>
            <person name="Tsui H.-C.T."/>
            <person name="Winkler M.E."/>
        </authorList>
    </citation>
    <scope>NUCLEOTIDE SEQUENCE</scope>
</reference>
<sequence>MGKLDFIVCVSVSLLLCLETPLEAQISAVSAQAAIEQTQTQPGEDGLGTRTVTELMEEFGVPGVSIAVIKDFKIHWVKAYGVADVETGQLVDIETMFQAASISKPVAAMGVLRAVQDGLFKLDDDINDILDSWTLDGKEFTQDQPVTPRALTSHTSGLGDGFGFPGYDPEQPLPTILQILEGHELSNVGRVFMEREPMTFFEYSGGGVTVMELALSNVRRRPFVDVMQEGVLAPIGMTRSSYAQPISPEHNKNAARAHDNNGESRGPKWHVYPEHAAAGLWTTPTDLARLIIEVQRSARGESNRVLSQSMIQEMLNPVGVGPFAVGFTMSKIGEGWYFSHGGSNWGFRALMLAHKVKGYGLVVMTNADQGSTVINEISRRIQYTYNWDSVASAVERGYRR</sequence>
<dbReference type="EMBL" id="UINC01007611">
    <property type="protein sequence ID" value="SVA34257.1"/>
    <property type="molecule type" value="Genomic_DNA"/>
</dbReference>